<dbReference type="InterPro" id="IPR016032">
    <property type="entry name" value="Sig_transdc_resp-reg_C-effctor"/>
</dbReference>
<sequence>MDGSVGAVVERALPEALHSVHRLTGLPVVFAGPTHAAATGRQLEITRLSGTLGTSLKGLRVPSGLGLGGTVIRDARPYRVDDYARADRITHDYDDVVVGDERLTSICAVPVLVGGVVRAVLYGAVRDGQPIGDRAMRATGVVAARIEREAERSGHHEGARPLTPAAIDELAGIIRRTRDEALRHRLEHLRRELSATCPQVRAPAVRDGRRLSAREGEVLRLVAVGASNLEIAAELRLSPETVKAYLRSAMRKLDAPNRTAAVHAARLFGVL</sequence>
<dbReference type="EMBL" id="BOPF01000035">
    <property type="protein sequence ID" value="GIJ50356.1"/>
    <property type="molecule type" value="Genomic_DNA"/>
</dbReference>
<dbReference type="SMART" id="SM00065">
    <property type="entry name" value="GAF"/>
    <property type="match status" value="1"/>
</dbReference>
<dbReference type="AlphaFoldDB" id="A0A8J3YRW9"/>
<dbReference type="InterPro" id="IPR036388">
    <property type="entry name" value="WH-like_DNA-bd_sf"/>
</dbReference>
<comment type="caution">
    <text evidence="5">The sequence shown here is derived from an EMBL/GenBank/DDBJ whole genome shotgun (WGS) entry which is preliminary data.</text>
</comment>
<proteinExistence type="predicted"/>
<keyword evidence="2" id="KW-0238">DNA-binding</keyword>
<evidence type="ECO:0000256" key="2">
    <source>
        <dbReference type="ARBA" id="ARBA00023125"/>
    </source>
</evidence>
<dbReference type="Gene3D" id="1.10.10.10">
    <property type="entry name" value="Winged helix-like DNA-binding domain superfamily/Winged helix DNA-binding domain"/>
    <property type="match status" value="1"/>
</dbReference>
<evidence type="ECO:0000313" key="5">
    <source>
        <dbReference type="EMBL" id="GIJ50356.1"/>
    </source>
</evidence>
<dbReference type="PROSITE" id="PS50043">
    <property type="entry name" value="HTH_LUXR_2"/>
    <property type="match status" value="1"/>
</dbReference>
<organism evidence="5 6">
    <name type="scientific">Virgisporangium aliadipatigenens</name>
    <dbReference type="NCBI Taxonomy" id="741659"/>
    <lineage>
        <taxon>Bacteria</taxon>
        <taxon>Bacillati</taxon>
        <taxon>Actinomycetota</taxon>
        <taxon>Actinomycetes</taxon>
        <taxon>Micromonosporales</taxon>
        <taxon>Micromonosporaceae</taxon>
        <taxon>Virgisporangium</taxon>
    </lineage>
</organism>
<evidence type="ECO:0000313" key="6">
    <source>
        <dbReference type="Proteomes" id="UP000619260"/>
    </source>
</evidence>
<dbReference type="SUPFAM" id="SSF55781">
    <property type="entry name" value="GAF domain-like"/>
    <property type="match status" value="1"/>
</dbReference>
<dbReference type="Pfam" id="PF00196">
    <property type="entry name" value="GerE"/>
    <property type="match status" value="1"/>
</dbReference>
<dbReference type="PROSITE" id="PS00622">
    <property type="entry name" value="HTH_LUXR_1"/>
    <property type="match status" value="1"/>
</dbReference>
<keyword evidence="6" id="KW-1185">Reference proteome</keyword>
<dbReference type="PRINTS" id="PR00038">
    <property type="entry name" value="HTHLUXR"/>
</dbReference>
<evidence type="ECO:0000256" key="3">
    <source>
        <dbReference type="ARBA" id="ARBA00023163"/>
    </source>
</evidence>
<evidence type="ECO:0000259" key="4">
    <source>
        <dbReference type="PROSITE" id="PS50043"/>
    </source>
</evidence>
<accession>A0A8J3YRW9</accession>
<dbReference type="Proteomes" id="UP000619260">
    <property type="component" value="Unassembled WGS sequence"/>
</dbReference>
<dbReference type="GO" id="GO:0003677">
    <property type="term" value="F:DNA binding"/>
    <property type="evidence" value="ECO:0007669"/>
    <property type="project" value="UniProtKB-KW"/>
</dbReference>
<name>A0A8J3YRW9_9ACTN</name>
<dbReference type="InterPro" id="IPR029016">
    <property type="entry name" value="GAF-like_dom_sf"/>
</dbReference>
<dbReference type="PANTHER" id="PTHR44688">
    <property type="entry name" value="DNA-BINDING TRANSCRIPTIONAL ACTIVATOR DEVR_DOSR"/>
    <property type="match status" value="1"/>
</dbReference>
<dbReference type="CDD" id="cd06170">
    <property type="entry name" value="LuxR_C_like"/>
    <property type="match status" value="1"/>
</dbReference>
<dbReference type="InterPro" id="IPR003018">
    <property type="entry name" value="GAF"/>
</dbReference>
<dbReference type="Gene3D" id="3.30.450.40">
    <property type="match status" value="1"/>
</dbReference>
<dbReference type="PANTHER" id="PTHR44688:SF16">
    <property type="entry name" value="DNA-BINDING TRANSCRIPTIONAL ACTIVATOR DEVR_DOSR"/>
    <property type="match status" value="1"/>
</dbReference>
<reference evidence="5" key="1">
    <citation type="submission" date="2021-01" db="EMBL/GenBank/DDBJ databases">
        <title>Whole genome shotgun sequence of Virgisporangium aliadipatigenens NBRC 105644.</title>
        <authorList>
            <person name="Komaki H."/>
            <person name="Tamura T."/>
        </authorList>
    </citation>
    <scope>NUCLEOTIDE SEQUENCE</scope>
    <source>
        <strain evidence="5">NBRC 105644</strain>
    </source>
</reference>
<protein>
    <submittedName>
        <fullName evidence="5">Helix-turn-helix transcriptional regulator</fullName>
    </submittedName>
</protein>
<evidence type="ECO:0000256" key="1">
    <source>
        <dbReference type="ARBA" id="ARBA00023015"/>
    </source>
</evidence>
<gene>
    <name evidence="5" type="ORF">Val02_72420</name>
</gene>
<dbReference type="SMART" id="SM00421">
    <property type="entry name" value="HTH_LUXR"/>
    <property type="match status" value="1"/>
</dbReference>
<dbReference type="SUPFAM" id="SSF46894">
    <property type="entry name" value="C-terminal effector domain of the bipartite response regulators"/>
    <property type="match status" value="1"/>
</dbReference>
<feature type="domain" description="HTH luxR-type" evidence="4">
    <location>
        <begin position="204"/>
        <end position="269"/>
    </location>
</feature>
<dbReference type="GO" id="GO:0006355">
    <property type="term" value="P:regulation of DNA-templated transcription"/>
    <property type="evidence" value="ECO:0007669"/>
    <property type="project" value="InterPro"/>
</dbReference>
<dbReference type="InterPro" id="IPR000792">
    <property type="entry name" value="Tscrpt_reg_LuxR_C"/>
</dbReference>
<keyword evidence="3" id="KW-0804">Transcription</keyword>
<keyword evidence="1" id="KW-0805">Transcription regulation</keyword>